<feature type="non-terminal residue" evidence="4">
    <location>
        <position position="1015"/>
    </location>
</feature>
<dbReference type="Proteomes" id="UP000652761">
    <property type="component" value="Unassembled WGS sequence"/>
</dbReference>
<protein>
    <recommendedName>
        <fullName evidence="3">Aminotransferase-like plant mobile domain-containing protein</fullName>
    </recommendedName>
</protein>
<dbReference type="AlphaFoldDB" id="A0A843X2L7"/>
<evidence type="ECO:0000313" key="4">
    <source>
        <dbReference type="EMBL" id="MQM12441.1"/>
    </source>
</evidence>
<evidence type="ECO:0000256" key="2">
    <source>
        <dbReference type="SAM" id="Phobius"/>
    </source>
</evidence>
<name>A0A843X2L7_COLES</name>
<keyword evidence="5" id="KW-1185">Reference proteome</keyword>
<feature type="region of interest" description="Disordered" evidence="1">
    <location>
        <begin position="710"/>
        <end position="781"/>
    </location>
</feature>
<evidence type="ECO:0000313" key="5">
    <source>
        <dbReference type="Proteomes" id="UP000652761"/>
    </source>
</evidence>
<organism evidence="4 5">
    <name type="scientific">Colocasia esculenta</name>
    <name type="common">Wild taro</name>
    <name type="synonym">Arum esculentum</name>
    <dbReference type="NCBI Taxonomy" id="4460"/>
    <lineage>
        <taxon>Eukaryota</taxon>
        <taxon>Viridiplantae</taxon>
        <taxon>Streptophyta</taxon>
        <taxon>Embryophyta</taxon>
        <taxon>Tracheophyta</taxon>
        <taxon>Spermatophyta</taxon>
        <taxon>Magnoliopsida</taxon>
        <taxon>Liliopsida</taxon>
        <taxon>Araceae</taxon>
        <taxon>Aroideae</taxon>
        <taxon>Colocasieae</taxon>
        <taxon>Colocasia</taxon>
    </lineage>
</organism>
<dbReference type="Pfam" id="PF10536">
    <property type="entry name" value="PMD"/>
    <property type="match status" value="1"/>
</dbReference>
<dbReference type="InterPro" id="IPR044824">
    <property type="entry name" value="MAIN-like"/>
</dbReference>
<keyword evidence="2" id="KW-1133">Transmembrane helix</keyword>
<keyword evidence="2" id="KW-0812">Transmembrane</keyword>
<dbReference type="InterPro" id="IPR019557">
    <property type="entry name" value="AminoTfrase-like_pln_mobile"/>
</dbReference>
<feature type="domain" description="Aminotransferase-like plant mobile" evidence="3">
    <location>
        <begin position="80"/>
        <end position="520"/>
    </location>
</feature>
<dbReference type="PANTHER" id="PTHR46033:SF1">
    <property type="entry name" value="PROTEIN MAIN-LIKE 2"/>
    <property type="match status" value="1"/>
</dbReference>
<reference evidence="4" key="1">
    <citation type="submission" date="2017-07" db="EMBL/GenBank/DDBJ databases">
        <title>Taro Niue Genome Assembly and Annotation.</title>
        <authorList>
            <person name="Atibalentja N."/>
            <person name="Keating K."/>
            <person name="Fields C.J."/>
        </authorList>
    </citation>
    <scope>NUCLEOTIDE SEQUENCE</scope>
    <source>
        <strain evidence="4">Niue_2</strain>
        <tissue evidence="4">Leaf</tissue>
    </source>
</reference>
<feature type="transmembrane region" description="Helical" evidence="2">
    <location>
        <begin position="936"/>
        <end position="966"/>
    </location>
</feature>
<dbReference type="PANTHER" id="PTHR46033">
    <property type="entry name" value="PROTEIN MAIN-LIKE 2"/>
    <property type="match status" value="1"/>
</dbReference>
<proteinExistence type="predicted"/>
<evidence type="ECO:0000259" key="3">
    <source>
        <dbReference type="Pfam" id="PF10536"/>
    </source>
</evidence>
<evidence type="ECO:0000256" key="1">
    <source>
        <dbReference type="SAM" id="MobiDB-lite"/>
    </source>
</evidence>
<dbReference type="EMBL" id="NMUH01005318">
    <property type="protein sequence ID" value="MQM12441.1"/>
    <property type="molecule type" value="Genomic_DNA"/>
</dbReference>
<keyword evidence="2" id="KW-0472">Membrane</keyword>
<dbReference type="OrthoDB" id="1642709at2759"/>
<accession>A0A843X2L7</accession>
<feature type="compositionally biased region" description="Polar residues" evidence="1">
    <location>
        <begin position="743"/>
        <end position="758"/>
    </location>
</feature>
<gene>
    <name evidence="4" type="ORF">Taro_045360</name>
</gene>
<comment type="caution">
    <text evidence="4">The sequence shown here is derived from an EMBL/GenBank/DDBJ whole genome shotgun (WGS) entry which is preliminary data.</text>
</comment>
<sequence>LQNRHRVAKETNGIYLMPTDARYAARSHDIRCLLDRIVDYTSASWYGHWSVIPSHIFRYGATEWLMGVLHHYGDILKTSGIYGAVEAASYGYPCYADILRALVERFSSRWNTFGTAEGETSIDLWSLHQISGLPISGQPYEEVVLNDLHSHRSNGSGRYVYPYSLRFLTKVWRDLALAGRKEGTSSSSSTMRVSQSAWVRYFYNGPFCFFKNFSVEGRRLEDYQQLEVKRPSRGRYICAPKDMGWNPRRLPDHTYLAAYLVYWLSSFVVPYGEEEYLRPGLIYPACLLAEGCQLALAPVALANIFHGLGSLSIHPNPRDRKAQLPTHYLSAWAGLLLPGLCQTIDLPRPSAPLILLFRGRPAGNAVTELVGARSRLSFLPNNEQGLLPFSNVSRGIRPYCTRTHNEIEYHLPNSVNSSQFVYQDWLCCIRPGVLTYRMGRTLITEPYYPSRFARNFSYDQSIPPPAEFPLLLRLHRGHNIHLIAASWWDYFRRPETSSAYALPAPGVVGRVDISYARWWSDRNSIFRLAPRDIRQKEDSRLEMPGLPLIYISEEYLDQHFSSIAASYKRRYSAKASPKADKENNRHYYQGETTLLAPTELFWTKAVTINNGSSGYYWWSHLLSDCGYSPAVPLSTRLPPESIGHPGWARWEKHLINVIGNFGLLEYIPQLENAETFQDVRDIVKKVGSAYSTTFSQLVPRPSSESTAALALGTNRNRGNRSRPDVLSSSNNRRVEKAKEVACASSSGDEADGVNTTPSLADERDSLPGSPSIFHGEGNGSTLQAMADPLPEEGTDGAPSHFAFSGMAEADVDCPGFTYAELGASGEEYSSAPVEATQQVEAGAFTKQILLVTLQPSHMMGSNFIQIRHIFPAPLKIHILDHPISLNLQNLRLRKKAKSPFQLFLAADFFSGADAVPNLDEESSPLLEVGAPPEHAYLFGLLAMVLVFWIGIAYLFGLLAMVLVFGFDIVQHWTDKFGVYDGQVEWLASEFMFWRVVQFQVFPIEWGKRHITFMVN</sequence>
<dbReference type="GO" id="GO:0010073">
    <property type="term" value="P:meristem maintenance"/>
    <property type="evidence" value="ECO:0007669"/>
    <property type="project" value="InterPro"/>
</dbReference>